<gene>
    <name evidence="2" type="ORF">CIRG_06822</name>
</gene>
<dbReference type="AlphaFoldDB" id="A0A0J6YEQ9"/>
<feature type="region of interest" description="Disordered" evidence="1">
    <location>
        <begin position="249"/>
        <end position="300"/>
    </location>
</feature>
<accession>A0A0J6YEQ9</accession>
<sequence>MGIKGLKKRHATSVSDLSREDIRVLARLFYFTTQAATPEDARIFVSAVVASLPRHLRRSKVCDFFCTTLRLLPSEAKSCSLHKRLNSHVISSIFRLVQLEVGPRLDRLAMHRSRLTVKQRIMVDTLREINGMWMTSTRLEKEFALPSNMKWYFQASGCEACMLSRILQDATAIKNLRTVLLSRTRTRGWAGKPPKLMRWVEESMACHGESRLDIFVRSGEDAAELKEVRKTINKLRRRRYCVATEAAVPEEGVNEEEPGKEAGREEGRKEGREEKAEEDLPGLLSPRPSSSIYSGGRALDHDNDPDLDIEIIRLYQRDSRMEILFNETDSPQTQCLPHCNQSEHPGASETIHEAEGKQEVFDNNCLHYGRRIVAGFSNEVARLATPKTSRDWADEYRSILTRDPRVEYSAQSSWEDASVIGNKPESNTTRWSTMVANLQEP</sequence>
<feature type="compositionally biased region" description="Basic and acidic residues" evidence="1">
    <location>
        <begin position="257"/>
        <end position="275"/>
    </location>
</feature>
<dbReference type="STRING" id="404692.A0A0J6YEQ9"/>
<feature type="compositionally biased region" description="Low complexity" evidence="1">
    <location>
        <begin position="281"/>
        <end position="291"/>
    </location>
</feature>
<dbReference type="EMBL" id="DS028097">
    <property type="protein sequence ID" value="KMP07141.1"/>
    <property type="molecule type" value="Genomic_DNA"/>
</dbReference>
<dbReference type="OrthoDB" id="3786931at2759"/>
<reference evidence="3" key="1">
    <citation type="journal article" date="2010" name="Genome Res.">
        <title>Population genomic sequencing of Coccidioides fungi reveals recent hybridization and transposon control.</title>
        <authorList>
            <person name="Neafsey D.E."/>
            <person name="Barker B.M."/>
            <person name="Sharpton T.J."/>
            <person name="Stajich J.E."/>
            <person name="Park D.J."/>
            <person name="Whiston E."/>
            <person name="Hung C.-Y."/>
            <person name="McMahan C."/>
            <person name="White J."/>
            <person name="Sykes S."/>
            <person name="Heiman D."/>
            <person name="Young S."/>
            <person name="Zeng Q."/>
            <person name="Abouelleil A."/>
            <person name="Aftuck L."/>
            <person name="Bessette D."/>
            <person name="Brown A."/>
            <person name="FitzGerald M."/>
            <person name="Lui A."/>
            <person name="Macdonald J.P."/>
            <person name="Priest M."/>
            <person name="Orbach M.J."/>
            <person name="Galgiani J.N."/>
            <person name="Kirkland T.N."/>
            <person name="Cole G.T."/>
            <person name="Birren B.W."/>
            <person name="Henn M.R."/>
            <person name="Taylor J.W."/>
            <person name="Rounsley S.D."/>
        </authorList>
    </citation>
    <scope>NUCLEOTIDE SEQUENCE [LARGE SCALE GENOMIC DNA]</scope>
    <source>
        <strain evidence="3">RMSCC 2394</strain>
    </source>
</reference>
<proteinExistence type="predicted"/>
<evidence type="ECO:0000256" key="1">
    <source>
        <dbReference type="SAM" id="MobiDB-lite"/>
    </source>
</evidence>
<evidence type="ECO:0000313" key="3">
    <source>
        <dbReference type="Proteomes" id="UP000054565"/>
    </source>
</evidence>
<name>A0A0J6YEQ9_COCIT</name>
<dbReference type="Proteomes" id="UP000054565">
    <property type="component" value="Unassembled WGS sequence"/>
</dbReference>
<protein>
    <submittedName>
        <fullName evidence="2">Uncharacterized protein</fullName>
    </submittedName>
</protein>
<evidence type="ECO:0000313" key="2">
    <source>
        <dbReference type="EMBL" id="KMP07141.1"/>
    </source>
</evidence>
<organism evidence="2 3">
    <name type="scientific">Coccidioides immitis RMSCC 2394</name>
    <dbReference type="NCBI Taxonomy" id="404692"/>
    <lineage>
        <taxon>Eukaryota</taxon>
        <taxon>Fungi</taxon>
        <taxon>Dikarya</taxon>
        <taxon>Ascomycota</taxon>
        <taxon>Pezizomycotina</taxon>
        <taxon>Eurotiomycetes</taxon>
        <taxon>Eurotiomycetidae</taxon>
        <taxon>Onygenales</taxon>
        <taxon>Onygenaceae</taxon>
        <taxon>Coccidioides</taxon>
    </lineage>
</organism>